<reference evidence="2" key="2">
    <citation type="submission" date="2013-12" db="EMBL/GenBank/DDBJ databases">
        <title>Evolution of pathogenesis and genome organization in the Tremellales.</title>
        <authorList>
            <person name="Cuomo C."/>
            <person name="Litvintseva A."/>
            <person name="Heitman J."/>
            <person name="Chen Y."/>
            <person name="Sun S."/>
            <person name="Springer D."/>
            <person name="Dromer F."/>
            <person name="Young S."/>
            <person name="Zeng Q."/>
            <person name="Chapman S."/>
            <person name="Gujja S."/>
            <person name="Saif S."/>
            <person name="Birren B."/>
        </authorList>
    </citation>
    <scope>NUCLEOTIDE SEQUENCE [LARGE SCALE GENOMIC DNA]</scope>
    <source>
        <strain evidence="2">BCC8398</strain>
    </source>
</reference>
<organism evidence="1 2">
    <name type="scientific">Kwoniella heveanensis BCC8398</name>
    <dbReference type="NCBI Taxonomy" id="1296120"/>
    <lineage>
        <taxon>Eukaryota</taxon>
        <taxon>Fungi</taxon>
        <taxon>Dikarya</taxon>
        <taxon>Basidiomycota</taxon>
        <taxon>Agaricomycotina</taxon>
        <taxon>Tremellomycetes</taxon>
        <taxon>Tremellales</taxon>
        <taxon>Cryptococcaceae</taxon>
        <taxon>Kwoniella</taxon>
    </lineage>
</organism>
<proteinExistence type="predicted"/>
<evidence type="ECO:0000313" key="2">
    <source>
        <dbReference type="Proteomes" id="UP000092666"/>
    </source>
</evidence>
<dbReference type="EMBL" id="KV700122">
    <property type="protein sequence ID" value="OCF37484.1"/>
    <property type="molecule type" value="Genomic_DNA"/>
</dbReference>
<dbReference type="AlphaFoldDB" id="A0A1B9H2H5"/>
<keyword evidence="2" id="KW-1185">Reference proteome</keyword>
<gene>
    <name evidence="1" type="ORF">I316_00608</name>
</gene>
<dbReference type="Proteomes" id="UP000092666">
    <property type="component" value="Unassembled WGS sequence"/>
</dbReference>
<evidence type="ECO:0000313" key="1">
    <source>
        <dbReference type="EMBL" id="OCF37484.1"/>
    </source>
</evidence>
<protein>
    <submittedName>
        <fullName evidence="1">Uncharacterized protein</fullName>
    </submittedName>
</protein>
<name>A0A1B9H2H5_9TREE</name>
<sequence>MKRQRQLLKYWKNLEDYDQAIIISREAYSNEISGKADAEEAKRKKKRAGAWSKRSKAYRMTRMIFGYDYDDNVDDHGRYLVDRGGERTSGGDGLRRRGTITVLIQGRSGGAR</sequence>
<reference evidence="1 2" key="1">
    <citation type="submission" date="2013-07" db="EMBL/GenBank/DDBJ databases">
        <title>The Genome Sequence of Cryptococcus heveanensis BCC8398.</title>
        <authorList>
            <consortium name="The Broad Institute Genome Sequencing Platform"/>
            <person name="Cuomo C."/>
            <person name="Litvintseva A."/>
            <person name="Chen Y."/>
            <person name="Heitman J."/>
            <person name="Sun S."/>
            <person name="Springer D."/>
            <person name="Dromer F."/>
            <person name="Young S.K."/>
            <person name="Zeng Q."/>
            <person name="Gargeya S."/>
            <person name="Fitzgerald M."/>
            <person name="Abouelleil A."/>
            <person name="Alvarado L."/>
            <person name="Berlin A.M."/>
            <person name="Chapman S.B."/>
            <person name="Dewar J."/>
            <person name="Goldberg J."/>
            <person name="Griggs A."/>
            <person name="Gujja S."/>
            <person name="Hansen M."/>
            <person name="Howarth C."/>
            <person name="Imamovic A."/>
            <person name="Larimer J."/>
            <person name="McCowan C."/>
            <person name="Murphy C."/>
            <person name="Pearson M."/>
            <person name="Priest M."/>
            <person name="Roberts A."/>
            <person name="Saif S."/>
            <person name="Shea T."/>
            <person name="Sykes S."/>
            <person name="Wortman J."/>
            <person name="Nusbaum C."/>
            <person name="Birren B."/>
        </authorList>
    </citation>
    <scope>NUCLEOTIDE SEQUENCE [LARGE SCALE GENOMIC DNA]</scope>
    <source>
        <strain evidence="1 2">BCC8398</strain>
    </source>
</reference>
<accession>A0A1B9H2H5</accession>